<evidence type="ECO:0000313" key="3">
    <source>
        <dbReference type="EMBL" id="GES90667.1"/>
    </source>
</evidence>
<organism evidence="3 4">
    <name type="scientific">Rhizophagus clarus</name>
    <dbReference type="NCBI Taxonomy" id="94130"/>
    <lineage>
        <taxon>Eukaryota</taxon>
        <taxon>Fungi</taxon>
        <taxon>Fungi incertae sedis</taxon>
        <taxon>Mucoromycota</taxon>
        <taxon>Glomeromycotina</taxon>
        <taxon>Glomeromycetes</taxon>
        <taxon>Glomerales</taxon>
        <taxon>Glomeraceae</taxon>
        <taxon>Rhizophagus</taxon>
    </lineage>
</organism>
<dbReference type="InterPro" id="IPR002297">
    <property type="entry name" value="DNA-dir_DNA_pol_A_mt"/>
</dbReference>
<accession>A0A8H3QTB4</accession>
<protein>
    <recommendedName>
        <fullName evidence="1">Mitochondrial DNA polymerase catalytic subunit</fullName>
    </recommendedName>
</protein>
<dbReference type="GO" id="GO:0003677">
    <property type="term" value="F:DNA binding"/>
    <property type="evidence" value="ECO:0007669"/>
    <property type="project" value="InterPro"/>
</dbReference>
<dbReference type="Gene3D" id="1.10.150.20">
    <property type="entry name" value="5' to 3' exonuclease, C-terminal subdomain"/>
    <property type="match status" value="1"/>
</dbReference>
<dbReference type="OrthoDB" id="5588663at2759"/>
<dbReference type="EMBL" id="BLAL01000196">
    <property type="protein sequence ID" value="GES90667.1"/>
    <property type="molecule type" value="Genomic_DNA"/>
</dbReference>
<dbReference type="AlphaFoldDB" id="A0A8H3QTB4"/>
<dbReference type="SUPFAM" id="SSF53098">
    <property type="entry name" value="Ribonuclease H-like"/>
    <property type="match status" value="1"/>
</dbReference>
<dbReference type="PRINTS" id="PR00867">
    <property type="entry name" value="DNAPOLG"/>
</dbReference>
<proteinExistence type="predicted"/>
<dbReference type="Gene3D" id="3.30.420.390">
    <property type="match status" value="2"/>
</dbReference>
<reference evidence="3" key="1">
    <citation type="submission" date="2019-10" db="EMBL/GenBank/DDBJ databases">
        <title>Conservation and host-specific expression of non-tandemly repeated heterogenous ribosome RNA gene in arbuscular mycorrhizal fungi.</title>
        <authorList>
            <person name="Maeda T."/>
            <person name="Kobayashi Y."/>
            <person name="Nakagawa T."/>
            <person name="Ezawa T."/>
            <person name="Yamaguchi K."/>
            <person name="Bino T."/>
            <person name="Nishimoto Y."/>
            <person name="Shigenobu S."/>
            <person name="Kawaguchi M."/>
        </authorList>
    </citation>
    <scope>NUCLEOTIDE SEQUENCE</scope>
    <source>
        <strain evidence="3">HR1</strain>
    </source>
</reference>
<gene>
    <name evidence="3" type="ORF">RCL2_001750300</name>
</gene>
<dbReference type="InterPro" id="IPR041336">
    <property type="entry name" value="DNApol_Exo"/>
</dbReference>
<comment type="caution">
    <text evidence="3">The sequence shown here is derived from an EMBL/GenBank/DDBJ whole genome shotgun (WGS) entry which is preliminary data.</text>
</comment>
<dbReference type="Pfam" id="PF00476">
    <property type="entry name" value="DNA_pol_A"/>
    <property type="match status" value="1"/>
</dbReference>
<evidence type="ECO:0000259" key="2">
    <source>
        <dbReference type="SMART" id="SM00482"/>
    </source>
</evidence>
<name>A0A8H3QTB4_9GLOM</name>
<dbReference type="InterPro" id="IPR001098">
    <property type="entry name" value="DNA-dir_DNA_pol_A_palm_dom"/>
</dbReference>
<dbReference type="SMART" id="SM00482">
    <property type="entry name" value="POLAc"/>
    <property type="match status" value="1"/>
</dbReference>
<dbReference type="PANTHER" id="PTHR10267">
    <property type="entry name" value="DNA POLYMERASE SUBUNIT GAMMA-1"/>
    <property type="match status" value="1"/>
</dbReference>
<dbReference type="GO" id="GO:0008408">
    <property type="term" value="F:3'-5' exonuclease activity"/>
    <property type="evidence" value="ECO:0007669"/>
    <property type="project" value="TreeGrafter"/>
</dbReference>
<dbReference type="InterPro" id="IPR043502">
    <property type="entry name" value="DNA/RNA_pol_sf"/>
</dbReference>
<dbReference type="GO" id="GO:0003887">
    <property type="term" value="F:DNA-directed DNA polymerase activity"/>
    <property type="evidence" value="ECO:0007669"/>
    <property type="project" value="InterPro"/>
</dbReference>
<dbReference type="Pfam" id="PF18136">
    <property type="entry name" value="DNApol_Exo"/>
    <property type="match status" value="1"/>
</dbReference>
<dbReference type="Gene3D" id="3.30.70.370">
    <property type="match status" value="1"/>
</dbReference>
<feature type="domain" description="DNA-directed DNA polymerase family A palm" evidence="2">
    <location>
        <begin position="735"/>
        <end position="964"/>
    </location>
</feature>
<sequence>MLSKTRQLKLTKSLYVYRPVISLRYVGNDIQRTSKTNSDIQGQSTQITDKNINSILSQTDKLNTWSNFFVSVPQNDASNSNKLSGQALKRYFKQFVKEKENHILEDNLKIEINRVKPKEEEQSKRVINEAGVHMLPDWLYKQVFNRSTRPVPQKSLVEISMGHLKKQGFYNKKADTVPNINQFELPKLCGKTISEHFWRIGEEQARPIRDLAMCLVGTNLPTMPFQTNWILLPGWTRYEKGKLPKAVDFPNENILCFSTKTFDEYKYPLIACAASPTAWYSWISPRLLSNDNEIDCESKYLVPMGNLKRNRLIVGHNIGIDRTRIKEEYHYIDSNISFLDTQSLHIAVSGICSRLKSDWNKYNKAYKNSDKQYLLQEEKFRKIYDVSSVNGLYKVYEFYCNQCLNKPERDVFDKGNFKELQDTKNLQQAIASCASNVEVVHHVFQKLFPMFTDVCPHPVSFAGVVQMGSMFLTTNKDWGKFIINSETTYKSLNESIESTLGKLADKILKEKNHEIDDQWLKQLDWRINSNNHPEWYNKIYNKKTNKVRVTALSQIAPILLKLKWLNYPVYYSKQYGWMYRVPIKDKHFIANSVLCEFPTQPEHIYYEPHFLEDKNGSYYCIPNKNGKTNRCGTPLAKKYICDFENGMLKSDCKEAEEILKFHAACTYWMSIRDRIHSQLLIYSGDCGIYNFGFDMNDEENIGIILPKTIVMGTITRRVVENTWTTATNPREYLIGSEQKSMIKAPKGYKIVGADVDSQEMWISSLISDAEFGFHGATGLGLMMLQGSKSDGTDLHSRTAKILGISRDDAKVFNYSRLYGAGIKTVLEMLEKSFTNINMEEAKERVENLFKKTKGRRYYSSNINGHGFWFGGSETYLVNRLEEIATSSEPLTPILRCGITNALKPANADQSYMTSRVNWVVQSSGVDYLHLLLVSMKYLIKKYNINARFMLSVHDDVRYLVKEDDAYRAALALQISNLWTRAMFSHMLGIEDLPLTTAFFSGIDIDHVYRKEVDMKCNTISHQIEIDPGTRVSIQEILKYQRTLRRNDSSLHDELSEPDFVKDLGPYESFLWKPYRPKDDKLFLKVQSVSSTEEIKKLCEESNLLEQNIKMYTNHMLSKKKRVFEPYIETSEANNK</sequence>
<dbReference type="SUPFAM" id="SSF56672">
    <property type="entry name" value="DNA/RNA polymerases"/>
    <property type="match status" value="1"/>
</dbReference>
<evidence type="ECO:0000313" key="4">
    <source>
        <dbReference type="Proteomes" id="UP000615446"/>
    </source>
</evidence>
<dbReference type="PANTHER" id="PTHR10267:SF0">
    <property type="entry name" value="DNA POLYMERASE SUBUNIT GAMMA-1"/>
    <property type="match status" value="1"/>
</dbReference>
<dbReference type="InterPro" id="IPR012337">
    <property type="entry name" value="RNaseH-like_sf"/>
</dbReference>
<dbReference type="GO" id="GO:0005760">
    <property type="term" value="C:gamma DNA polymerase complex"/>
    <property type="evidence" value="ECO:0007669"/>
    <property type="project" value="InterPro"/>
</dbReference>
<evidence type="ECO:0000256" key="1">
    <source>
        <dbReference type="ARBA" id="ARBA00031966"/>
    </source>
</evidence>
<dbReference type="Proteomes" id="UP000615446">
    <property type="component" value="Unassembled WGS sequence"/>
</dbReference>
<dbReference type="GO" id="GO:0006264">
    <property type="term" value="P:mitochondrial DNA replication"/>
    <property type="evidence" value="ECO:0007669"/>
    <property type="project" value="TreeGrafter"/>
</dbReference>